<sequence>MMEKEKRVKLEHSIDTLDEKSIDNGPKKRHYSSTSSTFNFSEHNKKFGYGPTFLFSMPEPIKSPWKRLNSPNFRKLNIRPISGNAIKRVEVKRKQTLSFISENTRFNFPEEDIDMAENSDIKKPKSGSCLENDIVRLINHALDMAPKILIIAFSYYVFRFFWAIQQAIEIKVDEYSQDLHRSISECSKSYLDNRCTPGDRVPALEKVCSQWEKCMNRDPTVLARAKISAEALGEIINNLMEQFSYKTMLFMIAIVLAILLSRALIEMIKTRIFNNYSSQETPHTHPGMHPISVSPGHITPMQTHQMASMQHHMSPGSPQTPQHNNVGVYYVFNPKR</sequence>
<dbReference type="InterPro" id="IPR018767">
    <property type="entry name" value="Brl1/Brr6_dom"/>
</dbReference>
<reference evidence="3" key="1">
    <citation type="submission" date="2019-10" db="EMBL/GenBank/DDBJ databases">
        <title>Conservation and host-specific expression of non-tandemly repeated heterogenous ribosome RNA gene in arbuscular mycorrhizal fungi.</title>
        <authorList>
            <person name="Maeda T."/>
            <person name="Kobayashi Y."/>
            <person name="Nakagawa T."/>
            <person name="Ezawa T."/>
            <person name="Yamaguchi K."/>
            <person name="Bino T."/>
            <person name="Nishimoto Y."/>
            <person name="Shigenobu S."/>
            <person name="Kawaguchi M."/>
        </authorList>
    </citation>
    <scope>NUCLEOTIDE SEQUENCE</scope>
    <source>
        <strain evidence="3">HR1</strain>
    </source>
</reference>
<proteinExistence type="predicted"/>
<dbReference type="InterPro" id="IPR040202">
    <property type="entry name" value="Brl1/Brr6"/>
</dbReference>
<dbReference type="GO" id="GO:0031965">
    <property type="term" value="C:nuclear membrane"/>
    <property type="evidence" value="ECO:0007669"/>
    <property type="project" value="InterPro"/>
</dbReference>
<dbReference type="GO" id="GO:0006998">
    <property type="term" value="P:nuclear envelope organization"/>
    <property type="evidence" value="ECO:0007669"/>
    <property type="project" value="InterPro"/>
</dbReference>
<gene>
    <name evidence="3" type="ORF">RCL2_002810400</name>
</gene>
<dbReference type="SMART" id="SM01042">
    <property type="entry name" value="Brr6_like_C_C"/>
    <property type="match status" value="1"/>
</dbReference>
<protein>
    <submittedName>
        <fullName evidence="3">Nuclear envelope protein Brr6</fullName>
    </submittedName>
</protein>
<accession>A0A8H3R378</accession>
<organism evidence="3 4">
    <name type="scientific">Rhizophagus clarus</name>
    <dbReference type="NCBI Taxonomy" id="94130"/>
    <lineage>
        <taxon>Eukaryota</taxon>
        <taxon>Fungi</taxon>
        <taxon>Fungi incertae sedis</taxon>
        <taxon>Mucoromycota</taxon>
        <taxon>Glomeromycotina</taxon>
        <taxon>Glomeromycetes</taxon>
        <taxon>Glomerales</taxon>
        <taxon>Glomeraceae</taxon>
        <taxon>Rhizophagus</taxon>
    </lineage>
</organism>
<dbReference type="PANTHER" id="PTHR28136">
    <property type="entry name" value="NUCLEUS EXPORT PROTEIN BRR6"/>
    <property type="match status" value="1"/>
</dbReference>
<feature type="domain" description="Brl1/Brr6" evidence="2">
    <location>
        <begin position="148"/>
        <end position="262"/>
    </location>
</feature>
<evidence type="ECO:0000313" key="4">
    <source>
        <dbReference type="Proteomes" id="UP000615446"/>
    </source>
</evidence>
<feature type="transmembrane region" description="Helical" evidence="1">
    <location>
        <begin position="247"/>
        <end position="265"/>
    </location>
</feature>
<evidence type="ECO:0000259" key="2">
    <source>
        <dbReference type="SMART" id="SM01042"/>
    </source>
</evidence>
<dbReference type="GO" id="GO:0055088">
    <property type="term" value="P:lipid homeostasis"/>
    <property type="evidence" value="ECO:0007669"/>
    <property type="project" value="InterPro"/>
</dbReference>
<comment type="caution">
    <text evidence="3">The sequence shown here is derived from an EMBL/GenBank/DDBJ whole genome shotgun (WGS) entry which is preliminary data.</text>
</comment>
<evidence type="ECO:0000313" key="3">
    <source>
        <dbReference type="EMBL" id="GET01707.1"/>
    </source>
</evidence>
<dbReference type="EMBL" id="BLAL01000302">
    <property type="protein sequence ID" value="GET01707.1"/>
    <property type="molecule type" value="Genomic_DNA"/>
</dbReference>
<dbReference type="AlphaFoldDB" id="A0A8H3R378"/>
<dbReference type="Pfam" id="PF10104">
    <property type="entry name" value="Brr6_like_C_C"/>
    <property type="match status" value="1"/>
</dbReference>
<keyword evidence="1" id="KW-0812">Transmembrane</keyword>
<dbReference type="PANTHER" id="PTHR28136:SF1">
    <property type="entry name" value="NUCLEUS EXPORT PROTEIN BRL1"/>
    <property type="match status" value="1"/>
</dbReference>
<evidence type="ECO:0000256" key="1">
    <source>
        <dbReference type="SAM" id="Phobius"/>
    </source>
</evidence>
<dbReference type="OrthoDB" id="5961at2759"/>
<keyword evidence="1" id="KW-0472">Membrane</keyword>
<keyword evidence="1" id="KW-1133">Transmembrane helix</keyword>
<dbReference type="Proteomes" id="UP000615446">
    <property type="component" value="Unassembled WGS sequence"/>
</dbReference>
<name>A0A8H3R378_9GLOM</name>